<reference evidence="1 2" key="1">
    <citation type="submission" date="2017-01" db="EMBL/GenBank/DDBJ databases">
        <title>A lytic phage St 134, specific for pathogenic Stahylococcus epidermidis strains.</title>
        <authorList>
            <person name="Kozlova Y."/>
            <person name="Morozova V."/>
            <person name="Tikunov A."/>
            <person name="Bokovaya O."/>
            <person name="Tikunova N."/>
        </authorList>
    </citation>
    <scope>NUCLEOTIDE SEQUENCE [LARGE SCALE GENOMIC DNA]</scope>
</reference>
<evidence type="ECO:0000313" key="1">
    <source>
        <dbReference type="EMBL" id="AQT25382.1"/>
    </source>
</evidence>
<sequence>MKKSRLNEVKDYQNFVTKFRRSIPKQYNQIELADDLMNLDIDFLISISNRSDGKTFNYVAFFMKLAIDLDIKFTLLARHHTLRDAYRELLERICIEQKHFNDKELFFRNTQDYIAVGYGDKEIGIITHLNNATDLKYHSNFMKNFPIIIYDEFLALESDYLIDEWEKLKTIYESIDRNHGNIEYIKIPKIVLLGNAVNFSSPLLANLNIYEQLQHHSKFGMNSKRQYSNIMLEMRRNEFSNENRNTRAFNTDDDSMTTGEFDFNTFNLADDYLRAHISSNGNFFHIKTPYNYIKVMYNLNDYQTNIKVVPYSENYQFCTDVSDVEHGALFLKESFYKDNHQRRYYNPSNLHFDNAYSKSFILNEDDFIHLNMNKIIKYHLKTERNKKGYQPFEQKEKMYHDNYIERTKKNLVKSFISNV</sequence>
<dbReference type="KEGG" id="vg:54979538"/>
<proteinExistence type="predicted"/>
<protein>
    <submittedName>
        <fullName evidence="1">DNA encapsidation protein</fullName>
    </submittedName>
</protein>
<dbReference type="Proteomes" id="UP000224550">
    <property type="component" value="Segment"/>
</dbReference>
<dbReference type="EMBL" id="KY471386">
    <property type="protein sequence ID" value="AQT25382.1"/>
    <property type="molecule type" value="Genomic_DNA"/>
</dbReference>
<organism evidence="1 2">
    <name type="scientific">Staphylococcus phage St 134</name>
    <dbReference type="NCBI Taxonomy" id="1958922"/>
    <lineage>
        <taxon>Viruses</taxon>
        <taxon>Duplodnaviria</taxon>
        <taxon>Heunggongvirae</taxon>
        <taxon>Uroviricota</taxon>
        <taxon>Caudoviricetes</taxon>
        <taxon>Rountreeviridae</taxon>
        <taxon>Rakietenvirinae</taxon>
        <taxon>Andhravirus</taxon>
        <taxon>Andhravirus St134</taxon>
    </lineage>
</organism>
<evidence type="ECO:0000313" key="2">
    <source>
        <dbReference type="Proteomes" id="UP000224550"/>
    </source>
</evidence>
<dbReference type="GeneID" id="54979538"/>
<accession>A0A1S6KVD3</accession>
<name>A0A1S6KVD3_9CAUD</name>
<keyword evidence="2" id="KW-1185">Reference proteome</keyword>
<dbReference type="RefSeq" id="YP_009789394.1">
    <property type="nucleotide sequence ID" value="NC_047814.1"/>
</dbReference>